<dbReference type="OrthoDB" id="9789980at2"/>
<dbReference type="RefSeq" id="WP_145434918.1">
    <property type="nucleotide sequence ID" value="NZ_CP036339.1"/>
</dbReference>
<proteinExistence type="predicted"/>
<protein>
    <submittedName>
        <fullName evidence="1">Uncharacterized protein</fullName>
    </submittedName>
</protein>
<evidence type="ECO:0000313" key="2">
    <source>
        <dbReference type="Proteomes" id="UP000317909"/>
    </source>
</evidence>
<reference evidence="1 2" key="1">
    <citation type="submission" date="2019-02" db="EMBL/GenBank/DDBJ databases">
        <title>Deep-cultivation of Planctomycetes and their phenomic and genomic characterization uncovers novel biology.</title>
        <authorList>
            <person name="Wiegand S."/>
            <person name="Jogler M."/>
            <person name="Boedeker C."/>
            <person name="Pinto D."/>
            <person name="Vollmers J."/>
            <person name="Rivas-Marin E."/>
            <person name="Kohn T."/>
            <person name="Peeters S.H."/>
            <person name="Heuer A."/>
            <person name="Rast P."/>
            <person name="Oberbeckmann S."/>
            <person name="Bunk B."/>
            <person name="Jeske O."/>
            <person name="Meyerdierks A."/>
            <person name="Storesund J.E."/>
            <person name="Kallscheuer N."/>
            <person name="Luecker S."/>
            <person name="Lage O.M."/>
            <person name="Pohl T."/>
            <person name="Merkel B.J."/>
            <person name="Hornburger P."/>
            <person name="Mueller R.-W."/>
            <person name="Bruemmer F."/>
            <person name="Labrenz M."/>
            <person name="Spormann A.M."/>
            <person name="Op den Camp H."/>
            <person name="Overmann J."/>
            <person name="Amann R."/>
            <person name="Jetten M.S.M."/>
            <person name="Mascher T."/>
            <person name="Medema M.H."/>
            <person name="Devos D.P."/>
            <person name="Kaster A.-K."/>
            <person name="Ovreas L."/>
            <person name="Rohde M."/>
            <person name="Galperin M.Y."/>
            <person name="Jogler C."/>
        </authorList>
    </citation>
    <scope>NUCLEOTIDE SEQUENCE [LARGE SCALE GENOMIC DNA]</scope>
    <source>
        <strain evidence="1 2">I41</strain>
    </source>
</reference>
<dbReference type="AlphaFoldDB" id="A0A517U3N4"/>
<sequence length="262" mass="29888">MRSPRWLTQFYERATLRRRTVGKLRVPSGKLLICDISGGCKERDAIEVPAGDYWIVVEMGKPTKENPFFQRIVRRAIITNRRIDDSELIQVGKVGVDMARIVVADCADFLNYSEAEGPERIGCVSTARENRVKSLLSERFKLTFYRFNIVTARCREPINDDLKNQILAYLRSFPEYARNTHIHFYVETCSTWDRVNRFNKPFGMLPIDSKKSASLAVIESGFGDGVYPIYARRGSGGATEVEVHFHDATTEEFVNSFAVLNS</sequence>
<evidence type="ECO:0000313" key="1">
    <source>
        <dbReference type="EMBL" id="QDT75238.1"/>
    </source>
</evidence>
<organism evidence="1 2">
    <name type="scientific">Lacipirellula limnantheis</name>
    <dbReference type="NCBI Taxonomy" id="2528024"/>
    <lineage>
        <taxon>Bacteria</taxon>
        <taxon>Pseudomonadati</taxon>
        <taxon>Planctomycetota</taxon>
        <taxon>Planctomycetia</taxon>
        <taxon>Pirellulales</taxon>
        <taxon>Lacipirellulaceae</taxon>
        <taxon>Lacipirellula</taxon>
    </lineage>
</organism>
<keyword evidence="2" id="KW-1185">Reference proteome</keyword>
<dbReference type="KEGG" id="llh:I41_44480"/>
<name>A0A517U3N4_9BACT</name>
<gene>
    <name evidence="1" type="ORF">I41_44480</name>
</gene>
<accession>A0A517U3N4</accession>
<dbReference type="Proteomes" id="UP000317909">
    <property type="component" value="Chromosome"/>
</dbReference>
<dbReference type="EMBL" id="CP036339">
    <property type="protein sequence ID" value="QDT75238.1"/>
    <property type="molecule type" value="Genomic_DNA"/>
</dbReference>